<comment type="subcellular location">
    <subcellularLocation>
        <location evidence="1">Nucleus</location>
    </subcellularLocation>
</comment>
<dbReference type="AlphaFoldDB" id="A0A2G9I837"/>
<feature type="domain" description="Importin N-terminal" evidence="4">
    <location>
        <begin position="26"/>
        <end position="102"/>
    </location>
</feature>
<dbReference type="InterPro" id="IPR011989">
    <property type="entry name" value="ARM-like"/>
</dbReference>
<gene>
    <name evidence="5" type="ORF">CDL12_01337</name>
</gene>
<proteinExistence type="predicted"/>
<dbReference type="InterPro" id="IPR016024">
    <property type="entry name" value="ARM-type_fold"/>
</dbReference>
<organism evidence="5 6">
    <name type="scientific">Handroanthus impetiginosus</name>
    <dbReference type="NCBI Taxonomy" id="429701"/>
    <lineage>
        <taxon>Eukaryota</taxon>
        <taxon>Viridiplantae</taxon>
        <taxon>Streptophyta</taxon>
        <taxon>Embryophyta</taxon>
        <taxon>Tracheophyta</taxon>
        <taxon>Spermatophyta</taxon>
        <taxon>Magnoliopsida</taxon>
        <taxon>eudicotyledons</taxon>
        <taxon>Gunneridae</taxon>
        <taxon>Pentapetalae</taxon>
        <taxon>asterids</taxon>
        <taxon>lamiids</taxon>
        <taxon>Lamiales</taxon>
        <taxon>Bignoniaceae</taxon>
        <taxon>Crescentiina</taxon>
        <taxon>Tabebuia alliance</taxon>
        <taxon>Handroanthus</taxon>
    </lineage>
</organism>
<evidence type="ECO:0000313" key="5">
    <source>
        <dbReference type="EMBL" id="PIN25923.1"/>
    </source>
</evidence>
<reference evidence="6" key="1">
    <citation type="journal article" date="2018" name="Gigascience">
        <title>Genome assembly of the Pink Ipe (Handroanthus impetiginosus, Bignoniaceae), a highly valued, ecologically keystone Neotropical timber forest tree.</title>
        <authorList>
            <person name="Silva-Junior O.B."/>
            <person name="Grattapaglia D."/>
            <person name="Novaes E."/>
            <person name="Collevatti R.G."/>
        </authorList>
    </citation>
    <scope>NUCLEOTIDE SEQUENCE [LARGE SCALE GENOMIC DNA]</scope>
    <source>
        <strain evidence="6">cv. UFG-1</strain>
    </source>
</reference>
<dbReference type="STRING" id="429701.A0A2G9I837"/>
<sequence>MDQDQQWLINCLNASLDPNHQVRNFAETSLQQASLQQGYGLALARVAANRELPFGIRQLAAVLLKQYIRKHWNEDEEGFEHPIVPSNEKVSIKGILLASLDDPYKKICTAISVAVSTIAHYDWPDDWPELVPFLLSLINDQAKLNAVHGALRCLALLSSDMDDMMVPKIVPALFPCLYTIVSSPQIYDKSLRCKSLSIVYNCSSMLGVMSGVYKTETTALLLPLLQPWMEQFSSILK</sequence>
<dbReference type="Pfam" id="PF03810">
    <property type="entry name" value="IBN_N"/>
    <property type="match status" value="1"/>
</dbReference>
<accession>A0A2G9I837</accession>
<keyword evidence="3" id="KW-0539">Nucleus</keyword>
<dbReference type="SUPFAM" id="SSF48371">
    <property type="entry name" value="ARM repeat"/>
    <property type="match status" value="1"/>
</dbReference>
<evidence type="ECO:0000256" key="1">
    <source>
        <dbReference type="ARBA" id="ARBA00004123"/>
    </source>
</evidence>
<evidence type="ECO:0000256" key="3">
    <source>
        <dbReference type="ARBA" id="ARBA00023242"/>
    </source>
</evidence>
<evidence type="ECO:0000256" key="2">
    <source>
        <dbReference type="ARBA" id="ARBA00022448"/>
    </source>
</evidence>
<dbReference type="GO" id="GO:0005635">
    <property type="term" value="C:nuclear envelope"/>
    <property type="evidence" value="ECO:0007669"/>
    <property type="project" value="TreeGrafter"/>
</dbReference>
<dbReference type="PROSITE" id="PS50166">
    <property type="entry name" value="IMPORTIN_B_NT"/>
    <property type="match status" value="1"/>
</dbReference>
<evidence type="ECO:0000313" key="6">
    <source>
        <dbReference type="Proteomes" id="UP000231279"/>
    </source>
</evidence>
<dbReference type="PANTHER" id="PTHR10997:SF9">
    <property type="entry name" value="IMPORTIN-9"/>
    <property type="match status" value="1"/>
</dbReference>
<dbReference type="EMBL" id="NKXS01000164">
    <property type="protein sequence ID" value="PIN25923.1"/>
    <property type="molecule type" value="Genomic_DNA"/>
</dbReference>
<dbReference type="PANTHER" id="PTHR10997">
    <property type="entry name" value="IMPORTIN-7, 8, 11"/>
    <property type="match status" value="1"/>
</dbReference>
<dbReference type="SMART" id="SM00913">
    <property type="entry name" value="IBN_N"/>
    <property type="match status" value="1"/>
</dbReference>
<protein>
    <recommendedName>
        <fullName evidence="4">Importin N-terminal domain-containing protein</fullName>
    </recommendedName>
</protein>
<dbReference type="Proteomes" id="UP000231279">
    <property type="component" value="Unassembled WGS sequence"/>
</dbReference>
<dbReference type="OrthoDB" id="431626at2759"/>
<comment type="caution">
    <text evidence="5">The sequence shown here is derived from an EMBL/GenBank/DDBJ whole genome shotgun (WGS) entry which is preliminary data.</text>
</comment>
<evidence type="ECO:0000259" key="4">
    <source>
        <dbReference type="PROSITE" id="PS50166"/>
    </source>
</evidence>
<name>A0A2G9I837_9LAMI</name>
<dbReference type="Gene3D" id="1.25.10.10">
    <property type="entry name" value="Leucine-rich Repeat Variant"/>
    <property type="match status" value="1"/>
</dbReference>
<dbReference type="GO" id="GO:0006606">
    <property type="term" value="P:protein import into nucleus"/>
    <property type="evidence" value="ECO:0007669"/>
    <property type="project" value="TreeGrafter"/>
</dbReference>
<keyword evidence="6" id="KW-1185">Reference proteome</keyword>
<keyword evidence="2" id="KW-0813">Transport</keyword>
<dbReference type="InterPro" id="IPR001494">
    <property type="entry name" value="Importin-beta_N"/>
</dbReference>
<dbReference type="GO" id="GO:0031267">
    <property type="term" value="F:small GTPase binding"/>
    <property type="evidence" value="ECO:0007669"/>
    <property type="project" value="InterPro"/>
</dbReference>
<dbReference type="GO" id="GO:0005829">
    <property type="term" value="C:cytosol"/>
    <property type="evidence" value="ECO:0007669"/>
    <property type="project" value="TreeGrafter"/>
</dbReference>